<sequence length="83" mass="9289">MTPSRDVIDSIAQALRLAPAEKSHLHQLWNPHEYETPSPASLVINLQMQKIIDQLTYPSHITNGRSEVLVHLHLHAGYKGIGC</sequence>
<dbReference type="EMBL" id="JADCNN020000010">
    <property type="protein sequence ID" value="MBM6996530.1"/>
    <property type="molecule type" value="Genomic_DNA"/>
</dbReference>
<accession>A0ABS2H505</accession>
<proteinExistence type="predicted"/>
<protein>
    <submittedName>
        <fullName evidence="1">Uncharacterized protein</fullName>
    </submittedName>
</protein>
<evidence type="ECO:0000313" key="1">
    <source>
        <dbReference type="EMBL" id="MBM6996530.1"/>
    </source>
</evidence>
<organism evidence="1 2">
    <name type="scientific">Paenibacillus rhizolycopersici</name>
    <dbReference type="NCBI Taxonomy" id="2780073"/>
    <lineage>
        <taxon>Bacteria</taxon>
        <taxon>Bacillati</taxon>
        <taxon>Bacillota</taxon>
        <taxon>Bacilli</taxon>
        <taxon>Bacillales</taxon>
        <taxon>Paenibacillaceae</taxon>
        <taxon>Paenibacillus</taxon>
    </lineage>
</organism>
<evidence type="ECO:0000313" key="2">
    <source>
        <dbReference type="Proteomes" id="UP001516620"/>
    </source>
</evidence>
<name>A0ABS2H505_9BACL</name>
<keyword evidence="2" id="KW-1185">Reference proteome</keyword>
<comment type="caution">
    <text evidence="1">The sequence shown here is derived from an EMBL/GenBank/DDBJ whole genome shotgun (WGS) entry which is preliminary data.</text>
</comment>
<dbReference type="RefSeq" id="WP_193417560.1">
    <property type="nucleotide sequence ID" value="NZ_JADCNN020000010.1"/>
</dbReference>
<gene>
    <name evidence="1" type="ORF">IM700_012820</name>
</gene>
<dbReference type="Proteomes" id="UP001516620">
    <property type="component" value="Unassembled WGS sequence"/>
</dbReference>
<reference evidence="1 2" key="1">
    <citation type="submission" date="2021-01" db="EMBL/GenBank/DDBJ databases">
        <title>Paenibacillus sp.nov. isolated from the rhizosphere soil of tomato plant.</title>
        <authorList>
            <person name="Thin K.K."/>
            <person name="Zhang X."/>
            <person name="He S."/>
        </authorList>
    </citation>
    <scope>NUCLEOTIDE SEQUENCE [LARGE SCALE GENOMIC DNA]</scope>
    <source>
        <strain evidence="1 2">DXFW5</strain>
    </source>
</reference>